<evidence type="ECO:0008006" key="3">
    <source>
        <dbReference type="Google" id="ProtNLM"/>
    </source>
</evidence>
<reference evidence="2" key="1">
    <citation type="submission" date="2018-02" db="EMBL/GenBank/DDBJ databases">
        <title>Rhizophora mucronata_Transcriptome.</title>
        <authorList>
            <person name="Meera S.P."/>
            <person name="Sreeshan A."/>
            <person name="Augustine A."/>
        </authorList>
    </citation>
    <scope>NUCLEOTIDE SEQUENCE</scope>
    <source>
        <tissue evidence="2">Leaf</tissue>
    </source>
</reference>
<organism evidence="2">
    <name type="scientific">Rhizophora mucronata</name>
    <name type="common">Asiatic mangrove</name>
    <dbReference type="NCBI Taxonomy" id="61149"/>
    <lineage>
        <taxon>Eukaryota</taxon>
        <taxon>Viridiplantae</taxon>
        <taxon>Streptophyta</taxon>
        <taxon>Embryophyta</taxon>
        <taxon>Tracheophyta</taxon>
        <taxon>Spermatophyta</taxon>
        <taxon>Magnoliopsida</taxon>
        <taxon>eudicotyledons</taxon>
        <taxon>Gunneridae</taxon>
        <taxon>Pentapetalae</taxon>
        <taxon>rosids</taxon>
        <taxon>fabids</taxon>
        <taxon>Malpighiales</taxon>
        <taxon>Rhizophoraceae</taxon>
        <taxon>Rhizophora</taxon>
    </lineage>
</organism>
<dbReference type="AlphaFoldDB" id="A0A2P2NSL0"/>
<feature type="signal peptide" evidence="1">
    <location>
        <begin position="1"/>
        <end position="23"/>
    </location>
</feature>
<keyword evidence="1" id="KW-0732">Signal</keyword>
<proteinExistence type="predicted"/>
<evidence type="ECO:0000256" key="1">
    <source>
        <dbReference type="SAM" id="SignalP"/>
    </source>
</evidence>
<evidence type="ECO:0000313" key="2">
    <source>
        <dbReference type="EMBL" id="MBX45390.1"/>
    </source>
</evidence>
<name>A0A2P2NSL0_RHIMU</name>
<feature type="chain" id="PRO_5015114347" description="Secreted protein" evidence="1">
    <location>
        <begin position="24"/>
        <end position="94"/>
    </location>
</feature>
<protein>
    <recommendedName>
        <fullName evidence="3">Secreted protein</fullName>
    </recommendedName>
</protein>
<dbReference type="EMBL" id="GGEC01064906">
    <property type="protein sequence ID" value="MBX45390.1"/>
    <property type="molecule type" value="Transcribed_RNA"/>
</dbReference>
<accession>A0A2P2NSL0</accession>
<sequence length="94" mass="10923">MPLPWWLHLVLVVLLTRHHLNKPINVFKFCYELCQSVLRSKLDIGSQTPCKLDARSTSICRIAVDSQMGKLFLKFSCAQLLVRLCLWVFFPSFL</sequence>